<feature type="transmembrane region" description="Helical" evidence="9">
    <location>
        <begin position="540"/>
        <end position="561"/>
    </location>
</feature>
<dbReference type="InterPro" id="IPR001750">
    <property type="entry name" value="ND/Mrp_TM"/>
</dbReference>
<dbReference type="OrthoDB" id="9807568at2"/>
<feature type="transmembrane region" description="Helical" evidence="9">
    <location>
        <begin position="506"/>
        <end position="528"/>
    </location>
</feature>
<feature type="transmembrane region" description="Helical" evidence="9">
    <location>
        <begin position="235"/>
        <end position="255"/>
    </location>
</feature>
<dbReference type="EMBL" id="FMUS01000009">
    <property type="protein sequence ID" value="SCY49583.1"/>
    <property type="molecule type" value="Genomic_DNA"/>
</dbReference>
<evidence type="ECO:0000256" key="1">
    <source>
        <dbReference type="ARBA" id="ARBA00004651"/>
    </source>
</evidence>
<evidence type="ECO:0000256" key="6">
    <source>
        <dbReference type="ARBA" id="ARBA00023002"/>
    </source>
</evidence>
<dbReference type="GO" id="GO:0016491">
    <property type="term" value="F:oxidoreductase activity"/>
    <property type="evidence" value="ECO:0007669"/>
    <property type="project" value="UniProtKB-KW"/>
</dbReference>
<keyword evidence="6" id="KW-0560">Oxidoreductase</keyword>
<dbReference type="PANTHER" id="PTHR42682">
    <property type="entry name" value="HYDROGENASE-4 COMPONENT F"/>
    <property type="match status" value="1"/>
</dbReference>
<evidence type="ECO:0000256" key="5">
    <source>
        <dbReference type="ARBA" id="ARBA00022989"/>
    </source>
</evidence>
<feature type="transmembrane region" description="Helical" evidence="9">
    <location>
        <begin position="459"/>
        <end position="477"/>
    </location>
</feature>
<protein>
    <submittedName>
        <fullName evidence="12">Formate hydrogenlyase subunit 3/Multisubunit Na+/H+ antiporter, MnhD subunit</fullName>
    </submittedName>
</protein>
<evidence type="ECO:0000256" key="3">
    <source>
        <dbReference type="ARBA" id="ARBA00022475"/>
    </source>
</evidence>
<evidence type="ECO:0000256" key="4">
    <source>
        <dbReference type="ARBA" id="ARBA00022692"/>
    </source>
</evidence>
<evidence type="ECO:0000259" key="10">
    <source>
        <dbReference type="Pfam" id="PF00361"/>
    </source>
</evidence>
<keyword evidence="7 9" id="KW-0472">Membrane</keyword>
<dbReference type="GO" id="GO:0016829">
    <property type="term" value="F:lyase activity"/>
    <property type="evidence" value="ECO:0007669"/>
    <property type="project" value="UniProtKB-KW"/>
</dbReference>
<dbReference type="STRING" id="1120976.SAMN03080606_01650"/>
<reference evidence="12 13" key="1">
    <citation type="submission" date="2016-10" db="EMBL/GenBank/DDBJ databases">
        <authorList>
            <person name="de Groot N.N."/>
        </authorList>
    </citation>
    <scope>NUCLEOTIDE SEQUENCE [LARGE SCALE GENOMIC DNA]</scope>
    <source>
        <strain evidence="12 13">DSM 18978</strain>
    </source>
</reference>
<dbReference type="InterPro" id="IPR003918">
    <property type="entry name" value="NADH_UbQ_OxRdtase"/>
</dbReference>
<feature type="transmembrane region" description="Helical" evidence="9">
    <location>
        <begin position="182"/>
        <end position="209"/>
    </location>
</feature>
<dbReference type="Pfam" id="PF00361">
    <property type="entry name" value="Proton_antipo_M"/>
    <property type="match status" value="1"/>
</dbReference>
<dbReference type="PRINTS" id="PR01437">
    <property type="entry name" value="NUOXDRDTASE4"/>
</dbReference>
<evidence type="ECO:0000256" key="7">
    <source>
        <dbReference type="ARBA" id="ARBA00023136"/>
    </source>
</evidence>
<dbReference type="InterPro" id="IPR052175">
    <property type="entry name" value="ComplexI-like_HydComp"/>
</dbReference>
<dbReference type="GO" id="GO:0008137">
    <property type="term" value="F:NADH dehydrogenase (ubiquinone) activity"/>
    <property type="evidence" value="ECO:0007669"/>
    <property type="project" value="InterPro"/>
</dbReference>
<dbReference type="InterPro" id="IPR001516">
    <property type="entry name" value="Proton_antipo_N"/>
</dbReference>
<evidence type="ECO:0000259" key="11">
    <source>
        <dbReference type="Pfam" id="PF00662"/>
    </source>
</evidence>
<feature type="transmembrane region" description="Helical" evidence="9">
    <location>
        <begin position="356"/>
        <end position="376"/>
    </location>
</feature>
<dbReference type="GO" id="GO:0005886">
    <property type="term" value="C:plasma membrane"/>
    <property type="evidence" value="ECO:0007669"/>
    <property type="project" value="UniProtKB-SubCell"/>
</dbReference>
<feature type="transmembrane region" description="Helical" evidence="9">
    <location>
        <begin position="385"/>
        <end position="406"/>
    </location>
</feature>
<feature type="transmembrane region" description="Helical" evidence="9">
    <location>
        <begin position="108"/>
        <end position="126"/>
    </location>
</feature>
<accession>A0A1G5GDE4</accession>
<dbReference type="RefSeq" id="WP_091542155.1">
    <property type="nucleotide sequence ID" value="NZ_FMUS01000009.1"/>
</dbReference>
<feature type="domain" description="NADH-Ubiquinone oxidoreductase (complex I) chain 5 N-terminal" evidence="11">
    <location>
        <begin position="141"/>
        <end position="183"/>
    </location>
</feature>
<evidence type="ECO:0000256" key="9">
    <source>
        <dbReference type="SAM" id="Phobius"/>
    </source>
</evidence>
<proteinExistence type="inferred from homology"/>
<evidence type="ECO:0000313" key="13">
    <source>
        <dbReference type="Proteomes" id="UP000198636"/>
    </source>
</evidence>
<name>A0A1G5GDE4_9FIRM</name>
<dbReference type="Pfam" id="PF00662">
    <property type="entry name" value="Proton_antipo_N"/>
    <property type="match status" value="1"/>
</dbReference>
<sequence length="732" mass="81990">MKSVENLKVLSKGGSAISLQENKWNSFSVDCIVVFIASLVIIMGFIALTITGLGDTIFSIKFEALRKIITSIANYKPLPLLVIMTPFLGSLVELYWGRKSDDLRDVTVVNTTFLSLLMILAMYPQALDGGHVYRISRILGFGLSFKVDMLSITMAFTTSVLWLLVMIYSHDYMLFENHRNRFYFFMSVTYGAILGTVMAGDIFTMFLFFEIMTFSSYMLVSHCEHEDCIVAGYNYIYMGVLGGLSILLGMILLYIKTGTLEFVPMVSMLEGTGPLKYWIIGLFIFGFGIKAGMAPVHIWLPKAHPVAPTPASALLSGIMIKIGAYGILRATTTIFFPAAFEISGYKDLLWEPSQNLGAFIIWLGIITMGLGVFLALQQANIKKMLAYHSISQMGYIVMGIGVAVYLGYKGGMGFSGALYHIINHALFKSLLFMVAGIIYLKTHELDMYKLGGLWKKMPFTAMVCLIAALGITGMPGFNGFASKSILHHAIIEAYEYGHPSFKYAEVIFTIISAGTVCSFIKLFGFVFLGKLPEKHRNIKGTYRMMEMAMAGMALMIIGIGLKPNYLLDHFIIPAVRSVTYDPAFIDKYLVNMNFFNGQDMMGMVWVYLLGAIIFVLGLKFHLFHIHLPEWLKIEYIFFYPLIKVLQAIRRVMVNGEEDIVIGNNAAGRINKALHAITEDRDESTMNKEGIIQRFVSTVQIFTNKYEMTIIRSDVIIYSVVLTGVMALLFVFR</sequence>
<feature type="domain" description="NADH:quinone oxidoreductase/Mrp antiporter transmembrane" evidence="10">
    <location>
        <begin position="199"/>
        <end position="494"/>
    </location>
</feature>
<dbReference type="AlphaFoldDB" id="A0A1G5GDE4"/>
<evidence type="ECO:0000313" key="12">
    <source>
        <dbReference type="EMBL" id="SCY49583.1"/>
    </source>
</evidence>
<feature type="transmembrane region" description="Helical" evidence="9">
    <location>
        <begin position="275"/>
        <end position="300"/>
    </location>
</feature>
<keyword evidence="4 8" id="KW-0812">Transmembrane</keyword>
<gene>
    <name evidence="12" type="ORF">SAMN03080606_01650</name>
</gene>
<feature type="transmembrane region" description="Helical" evidence="9">
    <location>
        <begin position="147"/>
        <end position="170"/>
    </location>
</feature>
<feature type="transmembrane region" description="Helical" evidence="9">
    <location>
        <begin position="312"/>
        <end position="336"/>
    </location>
</feature>
<comment type="similarity">
    <text evidence="2">Belongs to the CPA3 antiporters (TC 2.A.63) subunit A family.</text>
</comment>
<keyword evidence="5 9" id="KW-1133">Transmembrane helix</keyword>
<feature type="transmembrane region" description="Helical" evidence="9">
    <location>
        <begin position="714"/>
        <end position="731"/>
    </location>
</feature>
<keyword evidence="3" id="KW-1003">Cell membrane</keyword>
<dbReference type="PANTHER" id="PTHR42682:SF4">
    <property type="entry name" value="NADH-UBIQUINONE_PLASTOQUINONE"/>
    <property type="match status" value="1"/>
</dbReference>
<feature type="transmembrane region" description="Helical" evidence="9">
    <location>
        <begin position="32"/>
        <end position="58"/>
    </location>
</feature>
<feature type="transmembrane region" description="Helical" evidence="9">
    <location>
        <begin position="78"/>
        <end position="96"/>
    </location>
</feature>
<feature type="transmembrane region" description="Helical" evidence="9">
    <location>
        <begin position="602"/>
        <end position="622"/>
    </location>
</feature>
<dbReference type="GO" id="GO:0042773">
    <property type="term" value="P:ATP synthesis coupled electron transport"/>
    <property type="evidence" value="ECO:0007669"/>
    <property type="project" value="InterPro"/>
</dbReference>
<organism evidence="12 13">
    <name type="scientific">Alkaliphilus peptidifermentans DSM 18978</name>
    <dbReference type="NCBI Taxonomy" id="1120976"/>
    <lineage>
        <taxon>Bacteria</taxon>
        <taxon>Bacillati</taxon>
        <taxon>Bacillota</taxon>
        <taxon>Clostridia</taxon>
        <taxon>Peptostreptococcales</taxon>
        <taxon>Natronincolaceae</taxon>
        <taxon>Alkaliphilus</taxon>
    </lineage>
</organism>
<keyword evidence="13" id="KW-1185">Reference proteome</keyword>
<feature type="transmembrane region" description="Helical" evidence="9">
    <location>
        <begin position="418"/>
        <end position="439"/>
    </location>
</feature>
<keyword evidence="12" id="KW-0456">Lyase</keyword>
<evidence type="ECO:0000256" key="2">
    <source>
        <dbReference type="ARBA" id="ARBA00008483"/>
    </source>
</evidence>
<comment type="subcellular location">
    <subcellularLocation>
        <location evidence="1">Cell membrane</location>
        <topology evidence="1">Multi-pass membrane protein</topology>
    </subcellularLocation>
    <subcellularLocation>
        <location evidence="8">Membrane</location>
        <topology evidence="8">Multi-pass membrane protein</topology>
    </subcellularLocation>
</comment>
<dbReference type="Proteomes" id="UP000198636">
    <property type="component" value="Unassembled WGS sequence"/>
</dbReference>
<evidence type="ECO:0000256" key="8">
    <source>
        <dbReference type="RuleBase" id="RU000320"/>
    </source>
</evidence>